<sequence length="373" mass="42641">RSLSQKYHNILSLLPADIDPVSSSLSPERKNLGSGHQNSVINQLTVQQFPEYQLLTCFQLLQFSQIFIQLLLYEWVSINGVSGRCVQLLVILAISELIVFGMLEERVVWVMMLLFGVEGHHPLFSLSLFNYGSHAGIFAFVYVLYTRHLDCHPSLLPYFYYHISVPYFIQLYLVPQQLKFLCLNAPRPLPLSQTLVSNPFKFLSIFILVSLELQQSLDLEQSLDPDRSLYLFLLPKESFLDHLLIGDKDLFLCIPNLFRNSCLDALAGCNISESSSESYYFLTHAILQSKSYTWVKVQPILSFTILPNRQNGQISLTSIQACDFQQEGKSLSMISPRFLVLMILVILEAIRAVLSLEVAYHYVFMQSEFLGFV</sequence>
<feature type="transmembrane region" description="Helical" evidence="1">
    <location>
        <begin position="338"/>
        <end position="363"/>
    </location>
</feature>
<feature type="transmembrane region" description="Helical" evidence="1">
    <location>
        <begin position="123"/>
        <end position="145"/>
    </location>
</feature>
<accession>A0A5J4U552</accession>
<organism evidence="2 3">
    <name type="scientific">Streblomastix strix</name>
    <dbReference type="NCBI Taxonomy" id="222440"/>
    <lineage>
        <taxon>Eukaryota</taxon>
        <taxon>Metamonada</taxon>
        <taxon>Preaxostyla</taxon>
        <taxon>Oxymonadida</taxon>
        <taxon>Streblomastigidae</taxon>
        <taxon>Streblomastix</taxon>
    </lineage>
</organism>
<gene>
    <name evidence="2" type="ORF">EZS28_038974</name>
</gene>
<feature type="transmembrane region" description="Helical" evidence="1">
    <location>
        <begin position="157"/>
        <end position="175"/>
    </location>
</feature>
<comment type="caution">
    <text evidence="2">The sequence shown here is derived from an EMBL/GenBank/DDBJ whole genome shotgun (WGS) entry which is preliminary data.</text>
</comment>
<name>A0A5J4U552_9EUKA</name>
<dbReference type="Proteomes" id="UP000324800">
    <property type="component" value="Unassembled WGS sequence"/>
</dbReference>
<feature type="transmembrane region" description="Helical" evidence="1">
    <location>
        <begin position="195"/>
        <end position="213"/>
    </location>
</feature>
<protein>
    <submittedName>
        <fullName evidence="2">Uncharacterized protein</fullName>
    </submittedName>
</protein>
<evidence type="ECO:0000256" key="1">
    <source>
        <dbReference type="SAM" id="Phobius"/>
    </source>
</evidence>
<keyword evidence="1" id="KW-1133">Transmembrane helix</keyword>
<keyword evidence="1" id="KW-0472">Membrane</keyword>
<evidence type="ECO:0000313" key="2">
    <source>
        <dbReference type="EMBL" id="KAA6365499.1"/>
    </source>
</evidence>
<reference evidence="2 3" key="1">
    <citation type="submission" date="2019-03" db="EMBL/GenBank/DDBJ databases">
        <title>Single cell metagenomics reveals metabolic interactions within the superorganism composed of flagellate Streblomastix strix and complex community of Bacteroidetes bacteria on its surface.</title>
        <authorList>
            <person name="Treitli S.C."/>
            <person name="Kolisko M."/>
            <person name="Husnik F."/>
            <person name="Keeling P."/>
            <person name="Hampl V."/>
        </authorList>
    </citation>
    <scope>NUCLEOTIDE SEQUENCE [LARGE SCALE GENOMIC DNA]</scope>
    <source>
        <strain evidence="2">ST1C</strain>
    </source>
</reference>
<keyword evidence="1" id="KW-0812">Transmembrane</keyword>
<evidence type="ECO:0000313" key="3">
    <source>
        <dbReference type="Proteomes" id="UP000324800"/>
    </source>
</evidence>
<dbReference type="EMBL" id="SNRW01020392">
    <property type="protein sequence ID" value="KAA6365499.1"/>
    <property type="molecule type" value="Genomic_DNA"/>
</dbReference>
<dbReference type="AlphaFoldDB" id="A0A5J4U552"/>
<feature type="non-terminal residue" evidence="2">
    <location>
        <position position="1"/>
    </location>
</feature>
<feature type="transmembrane region" description="Helical" evidence="1">
    <location>
        <begin position="85"/>
        <end position="103"/>
    </location>
</feature>
<proteinExistence type="predicted"/>